<dbReference type="SUPFAM" id="SSF48452">
    <property type="entry name" value="TPR-like"/>
    <property type="match status" value="1"/>
</dbReference>
<feature type="region of interest" description="Disordered" evidence="1">
    <location>
        <begin position="375"/>
        <end position="408"/>
    </location>
</feature>
<name>A0A1C7MEZ3_GRIFR</name>
<keyword evidence="2" id="KW-0472">Membrane</keyword>
<dbReference type="GO" id="GO:0004540">
    <property type="term" value="F:RNA nuclease activity"/>
    <property type="evidence" value="ECO:0007669"/>
    <property type="project" value="UniProtKB-ARBA"/>
</dbReference>
<feature type="region of interest" description="Disordered" evidence="1">
    <location>
        <begin position="433"/>
        <end position="474"/>
    </location>
</feature>
<dbReference type="GO" id="GO:0042162">
    <property type="term" value="F:telomeric DNA binding"/>
    <property type="evidence" value="ECO:0007669"/>
    <property type="project" value="TreeGrafter"/>
</dbReference>
<feature type="region of interest" description="Disordered" evidence="1">
    <location>
        <begin position="234"/>
        <end position="358"/>
    </location>
</feature>
<keyword evidence="2" id="KW-0812">Transmembrane</keyword>
<dbReference type="PANTHER" id="PTHR15696:SF0">
    <property type="entry name" value="TELOMERASE-BINDING PROTEIN EST1A"/>
    <property type="match status" value="1"/>
</dbReference>
<feature type="compositionally biased region" description="Polar residues" evidence="1">
    <location>
        <begin position="181"/>
        <end position="190"/>
    </location>
</feature>
<feature type="region of interest" description="Disordered" evidence="1">
    <location>
        <begin position="1119"/>
        <end position="1169"/>
    </location>
</feature>
<feature type="compositionally biased region" description="Basic and acidic residues" evidence="1">
    <location>
        <begin position="1119"/>
        <end position="1138"/>
    </location>
</feature>
<dbReference type="SUPFAM" id="SSF88723">
    <property type="entry name" value="PIN domain-like"/>
    <property type="match status" value="1"/>
</dbReference>
<feature type="compositionally biased region" description="Basic and acidic residues" evidence="1">
    <location>
        <begin position="304"/>
        <end position="319"/>
    </location>
</feature>
<dbReference type="Gene3D" id="1.25.40.10">
    <property type="entry name" value="Tetratricopeptide repeat domain"/>
    <property type="match status" value="1"/>
</dbReference>
<feature type="region of interest" description="Disordered" evidence="1">
    <location>
        <begin position="878"/>
        <end position="909"/>
    </location>
</feature>
<dbReference type="Proteomes" id="UP000092993">
    <property type="component" value="Unassembled WGS sequence"/>
</dbReference>
<dbReference type="InterPro" id="IPR045153">
    <property type="entry name" value="Est1/Ebs1-like"/>
</dbReference>
<evidence type="ECO:0000256" key="2">
    <source>
        <dbReference type="SAM" id="Phobius"/>
    </source>
</evidence>
<dbReference type="PANTHER" id="PTHR15696">
    <property type="entry name" value="SMG-7 SUPPRESSOR WITH MORPHOLOGICAL EFFECT ON GENITALIA PROTEIN 7"/>
    <property type="match status" value="1"/>
</dbReference>
<comment type="caution">
    <text evidence="4">The sequence shown here is derived from an EMBL/GenBank/DDBJ whole genome shotgun (WGS) entry which is preliminary data.</text>
</comment>
<dbReference type="InterPro" id="IPR002716">
    <property type="entry name" value="PIN_dom"/>
</dbReference>
<feature type="compositionally biased region" description="Acidic residues" evidence="1">
    <location>
        <begin position="1139"/>
        <end position="1168"/>
    </location>
</feature>
<reference evidence="4 5" key="1">
    <citation type="submission" date="2016-03" db="EMBL/GenBank/DDBJ databases">
        <title>Whole genome sequencing of Grifola frondosa 9006-11.</title>
        <authorList>
            <person name="Min B."/>
            <person name="Park H."/>
            <person name="Kim J.-G."/>
            <person name="Cho H."/>
            <person name="Oh Y.-L."/>
            <person name="Kong W.-S."/>
            <person name="Choi I.-G."/>
        </authorList>
    </citation>
    <scope>NUCLEOTIDE SEQUENCE [LARGE SCALE GENOMIC DNA]</scope>
    <source>
        <strain evidence="4 5">9006-11</strain>
    </source>
</reference>
<keyword evidence="2" id="KW-1133">Transmembrane helix</keyword>
<dbReference type="STRING" id="5627.A0A1C7MEZ3"/>
<proteinExistence type="predicted"/>
<feature type="region of interest" description="Disordered" evidence="1">
    <location>
        <begin position="126"/>
        <end position="207"/>
    </location>
</feature>
<accession>A0A1C7MEZ3</accession>
<protein>
    <recommendedName>
        <fullName evidence="3">PIN domain-containing protein</fullName>
    </recommendedName>
</protein>
<sequence>MQATLVASTVCCGGPVSDKAPNSAPEHCHDIKDGKYGMDVDRHVDDNDLAGSQQAYGDLNAQPVLRSAQNVEPCNWLQRIRSWPSSLTAHRSIPLNPSPPSSSLLPTTFAILSDVRPFCMTSPSILDPARIQESPTRLAVSSRKGKEREPAQSTDIAERIFAIQRKQAAATRGREKPERVSQPSSSTSRTMPPHQHSPRKLHTPPTVNSNILVSQTAPAHMEADPDEFSRLKISATSPRGSHTKPQTVGTSGLGKLYNPNTDSARRPVITAEPDNISDATSSSYAPRGPSSHPRPAAYMGRGSSEQHRQLFDHRKDDPVRFSVLTRSPVASGSPLNSSQNGGRPTPTPKSSGDWVSASSTSSASYAQSTISSNFTLSSTSTDASSASSALFDSSNPTGRTSEDSATGTNAFSMQLKKLYRAISALENKILGEDRDRERDEDGERDGQQRVRVLFKGPPSATGLRTTEVKGGDEEAEKERWQRLIKDHEELAEKMRNLLELTLAPSVPASLRNIPTKYNLIPRLWLHAFQRLLESLRRAAMPPNSSELALEHLQVMSSVVFNLRHNSNRSRAYAAFRDLCVHLLWCTAEHPDFASFRSGWLEALGDLSRYFLVVSMMADQKHASNSTLTISAIARNNQFLTPTTPRPSTPRDTSIMTDAQPSNQVSPTPAARIDDSPPSSHMEAENMNVNVASVGVAAARAMELESDKDHWRRISKEWFSRALAVVPNTGKLHHHLGVLIRDRDMREEDMRGVYHFVKRLSFRCGPPAQTRRQALDAQLSELFLLMHGMLFTNIQLDDFKGVLERFQEKLQIEGGGVVEEREWIMMAVTNIASVLEYGRPTALLRRVANIGGPNSNTVPLSGAMAGKVKLMMAKRLDDDKKMDVDEEEEDGEATNVGPASPVIPEAPVPSPNTLQLPASLQLAMQLTFSMLSLTFQHPRRRLSQIARPTMIPYITVLLTFLATLAAFLNSIPRKILLRELKKAHAEGEMLLTSGCVPLPEDWCLRGLGWTGKRVFERGFWQKGAGAGAVGEERNIEVEVLDRVEERNQVVDGVIEDEDNSIQAESSHEAGEIERWVRVARAGLKIVKYVDGFVYVPATTLDARGEFKVDGVLAQKVERWKEEERREREEDERRHMRTGWDDDSMDVDDDEGVNADDESSEDSEDDEEDSAEIRALKARRRYLRSLLQSSSRTFASPSAPRRSRGPAARKAAGPRRSVHVVPGYTVLVVDTNILLSSLSTFASLVESHRWTVVVPLPVIMELDGLAKSASPLGEAAANAVNFITSHIHSHSTSLKVLTSRGNYLSSLSIRTELVDFADDEASWERNMDDLILRATIWQDEHWVDRSALLKSDDSIRDTTSAAKVVLLSFDRMLRLKARSRQLSAANEQDLASIFAAGT</sequence>
<feature type="compositionally biased region" description="Polar residues" evidence="1">
    <location>
        <begin position="654"/>
        <end position="666"/>
    </location>
</feature>
<dbReference type="CDD" id="cd09880">
    <property type="entry name" value="PIN_Smg5-6-like"/>
    <property type="match status" value="1"/>
</dbReference>
<dbReference type="OMA" id="LWSHAFY"/>
<feature type="region of interest" description="Disordered" evidence="1">
    <location>
        <begin position="638"/>
        <end position="682"/>
    </location>
</feature>
<evidence type="ECO:0000313" key="4">
    <source>
        <dbReference type="EMBL" id="OBZ75187.1"/>
    </source>
</evidence>
<evidence type="ECO:0000313" key="5">
    <source>
        <dbReference type="Proteomes" id="UP000092993"/>
    </source>
</evidence>
<feature type="compositionally biased region" description="Basic and acidic residues" evidence="1">
    <location>
        <begin position="433"/>
        <end position="448"/>
    </location>
</feature>
<dbReference type="Pfam" id="PF13638">
    <property type="entry name" value="PIN_4"/>
    <property type="match status" value="1"/>
</dbReference>
<evidence type="ECO:0000256" key="1">
    <source>
        <dbReference type="SAM" id="MobiDB-lite"/>
    </source>
</evidence>
<feature type="compositionally biased region" description="Polar residues" evidence="1">
    <location>
        <begin position="234"/>
        <end position="250"/>
    </location>
</feature>
<dbReference type="InterPro" id="IPR011990">
    <property type="entry name" value="TPR-like_helical_dom_sf"/>
</dbReference>
<dbReference type="GO" id="GO:0005697">
    <property type="term" value="C:telomerase holoenzyme complex"/>
    <property type="evidence" value="ECO:0007669"/>
    <property type="project" value="TreeGrafter"/>
</dbReference>
<dbReference type="EMBL" id="LUGG01000004">
    <property type="protein sequence ID" value="OBZ75187.1"/>
    <property type="molecule type" value="Genomic_DNA"/>
</dbReference>
<feature type="compositionally biased region" description="Low complexity" evidence="1">
    <location>
        <begin position="375"/>
        <end position="394"/>
    </location>
</feature>
<feature type="compositionally biased region" description="Polar residues" evidence="1">
    <location>
        <begin position="324"/>
        <end position="342"/>
    </location>
</feature>
<dbReference type="Gene3D" id="3.40.50.1010">
    <property type="entry name" value="5'-nuclease"/>
    <property type="match status" value="1"/>
</dbReference>
<dbReference type="SMART" id="SM00670">
    <property type="entry name" value="PINc"/>
    <property type="match status" value="1"/>
</dbReference>
<feature type="region of interest" description="Disordered" evidence="1">
    <location>
        <begin position="1189"/>
        <end position="1213"/>
    </location>
</feature>
<feature type="compositionally biased region" description="Polar residues" evidence="1">
    <location>
        <begin position="395"/>
        <end position="408"/>
    </location>
</feature>
<dbReference type="InterPro" id="IPR029060">
    <property type="entry name" value="PIN-like_dom_sf"/>
</dbReference>
<feature type="transmembrane region" description="Helical" evidence="2">
    <location>
        <begin position="949"/>
        <end position="970"/>
    </location>
</feature>
<keyword evidence="5" id="KW-1185">Reference proteome</keyword>
<organism evidence="4 5">
    <name type="scientific">Grifola frondosa</name>
    <name type="common">Maitake</name>
    <name type="synonym">Polyporus frondosus</name>
    <dbReference type="NCBI Taxonomy" id="5627"/>
    <lineage>
        <taxon>Eukaryota</taxon>
        <taxon>Fungi</taxon>
        <taxon>Dikarya</taxon>
        <taxon>Basidiomycota</taxon>
        <taxon>Agaricomycotina</taxon>
        <taxon>Agaricomycetes</taxon>
        <taxon>Polyporales</taxon>
        <taxon>Grifolaceae</taxon>
        <taxon>Grifola</taxon>
    </lineage>
</organism>
<dbReference type="GO" id="GO:0000184">
    <property type="term" value="P:nuclear-transcribed mRNA catabolic process, nonsense-mediated decay"/>
    <property type="evidence" value="ECO:0007669"/>
    <property type="project" value="TreeGrafter"/>
</dbReference>
<feature type="domain" description="PIN" evidence="3">
    <location>
        <begin position="1223"/>
        <end position="1373"/>
    </location>
</feature>
<dbReference type="GO" id="GO:0070034">
    <property type="term" value="F:telomerase RNA binding"/>
    <property type="evidence" value="ECO:0007669"/>
    <property type="project" value="TreeGrafter"/>
</dbReference>
<dbReference type="OrthoDB" id="2017974at2759"/>
<gene>
    <name evidence="4" type="ORF">A0H81_04568</name>
</gene>
<feature type="compositionally biased region" description="Low complexity" evidence="1">
    <location>
        <begin position="1189"/>
        <end position="1209"/>
    </location>
</feature>
<evidence type="ECO:0000259" key="3">
    <source>
        <dbReference type="SMART" id="SM00670"/>
    </source>
</evidence>